<evidence type="ECO:0000259" key="1">
    <source>
        <dbReference type="Pfam" id="PF01593"/>
    </source>
</evidence>
<protein>
    <submittedName>
        <fullName evidence="2">Tryptophan 2-monooxygenase</fullName>
        <ecNumber evidence="2">1.13.12.3</ecNumber>
    </submittedName>
</protein>
<dbReference type="InterPro" id="IPR050281">
    <property type="entry name" value="Flavin_monoamine_oxidase"/>
</dbReference>
<reference evidence="2 3" key="1">
    <citation type="submission" date="2020-08" db="EMBL/GenBank/DDBJ databases">
        <title>Genomic Encyclopedia of Type Strains, Phase III (KMG-III): the genomes of soil and plant-associated and newly described type strains.</title>
        <authorList>
            <person name="Whitman W."/>
        </authorList>
    </citation>
    <scope>NUCLEOTIDE SEQUENCE [LARGE SCALE GENOMIC DNA]</scope>
    <source>
        <strain evidence="2 3">CECT 8305</strain>
    </source>
</reference>
<dbReference type="Proteomes" id="UP000588098">
    <property type="component" value="Unassembled WGS sequence"/>
</dbReference>
<evidence type="ECO:0000313" key="3">
    <source>
        <dbReference type="Proteomes" id="UP000588098"/>
    </source>
</evidence>
<dbReference type="Gene3D" id="3.90.660.10">
    <property type="match status" value="1"/>
</dbReference>
<gene>
    <name evidence="2" type="ORF">FHS42_006157</name>
</gene>
<accession>A0A7W9QF23</accession>
<proteinExistence type="predicted"/>
<name>A0A7W9QF23_9ACTN</name>
<dbReference type="AlphaFoldDB" id="A0A7W9QF23"/>
<keyword evidence="2" id="KW-0503">Monooxygenase</keyword>
<dbReference type="GO" id="GO:0009063">
    <property type="term" value="P:amino acid catabolic process"/>
    <property type="evidence" value="ECO:0007669"/>
    <property type="project" value="TreeGrafter"/>
</dbReference>
<dbReference type="PANTHER" id="PTHR10742:SF342">
    <property type="entry name" value="AMINE OXIDASE"/>
    <property type="match status" value="1"/>
</dbReference>
<dbReference type="Gene3D" id="3.50.50.60">
    <property type="entry name" value="FAD/NAD(P)-binding domain"/>
    <property type="match status" value="1"/>
</dbReference>
<dbReference type="PANTHER" id="PTHR10742">
    <property type="entry name" value="FLAVIN MONOAMINE OXIDASE"/>
    <property type="match status" value="1"/>
</dbReference>
<dbReference type="GO" id="GO:0001716">
    <property type="term" value="F:L-amino-acid oxidase activity"/>
    <property type="evidence" value="ECO:0007669"/>
    <property type="project" value="TreeGrafter"/>
</dbReference>
<dbReference type="InterPro" id="IPR002937">
    <property type="entry name" value="Amino_oxidase"/>
</dbReference>
<dbReference type="EMBL" id="JACHJL010000020">
    <property type="protein sequence ID" value="MBB5939065.1"/>
    <property type="molecule type" value="Genomic_DNA"/>
</dbReference>
<dbReference type="InterPro" id="IPR036188">
    <property type="entry name" value="FAD/NAD-bd_sf"/>
</dbReference>
<sequence>MTPPASDQRRAGAPSPALTMLGPDFPFSYDRWLRHPAGLGVLPAVQHGREVAVVGAGIAGITAAYELMRLGLRPVVYEADAIGGRMRSEPFPGYADHHAEMGAMRFPRSARSLAHYIGLVGLRTRPFPNPLAAATSSTVVDLGGVSHRARTVKDLPPVFQEVEDAWNKTLLELAELSVMDDALRHREVDTVKAVWNRLVPALDDQSFYGFLATSPFFTSFRHREIFGQVGFGTGGWDTDFPNSVLDVLRLIYTGANDDQEQIVGGCQQLPERLWDHRPTDSAHWPRGTSLAALHEGGLRPAVTGLARIPEGFLVEDAEGGARPYPAVVFTAPHRVLVTKVAGARRLFSAAHWTALERTHYMCASKLWVLVDRPFWYERSPETGHPLMGMTLTDRAPRSVYLLDDGPDRPAAMCLSYTWNDDSLKFSALDPGERLETALRTLADIYPDVDIRSHIISGPISVSWENEPHFMGAFKANLPGHYRYQRRLFSHFMQDDDTPPGGRGLFLAGDDVSWTGGFAEGAVTTALNAVWGAVRHLGGTTCPENPGPGDLFDRLAPVNLPE</sequence>
<keyword evidence="3" id="KW-1185">Reference proteome</keyword>
<dbReference type="GO" id="GO:0050361">
    <property type="term" value="F:tryptophan 2-monooxygenase activity"/>
    <property type="evidence" value="ECO:0007669"/>
    <property type="project" value="UniProtKB-EC"/>
</dbReference>
<dbReference type="Gene3D" id="1.10.405.40">
    <property type="match status" value="1"/>
</dbReference>
<dbReference type="Pfam" id="PF01593">
    <property type="entry name" value="Amino_oxidase"/>
    <property type="match status" value="1"/>
</dbReference>
<comment type="caution">
    <text evidence="2">The sequence shown here is derived from an EMBL/GenBank/DDBJ whole genome shotgun (WGS) entry which is preliminary data.</text>
</comment>
<organism evidence="2 3">
    <name type="scientific">Streptomyces zagrosensis</name>
    <dbReference type="NCBI Taxonomy" id="1042984"/>
    <lineage>
        <taxon>Bacteria</taxon>
        <taxon>Bacillati</taxon>
        <taxon>Actinomycetota</taxon>
        <taxon>Actinomycetes</taxon>
        <taxon>Kitasatosporales</taxon>
        <taxon>Streptomycetaceae</taxon>
        <taxon>Streptomyces</taxon>
    </lineage>
</organism>
<dbReference type="SUPFAM" id="SSF51905">
    <property type="entry name" value="FAD/NAD(P)-binding domain"/>
    <property type="match status" value="1"/>
</dbReference>
<dbReference type="SUPFAM" id="SSF54373">
    <property type="entry name" value="FAD-linked reductases, C-terminal domain"/>
    <property type="match status" value="1"/>
</dbReference>
<feature type="domain" description="Amine oxidase" evidence="1">
    <location>
        <begin position="58"/>
        <end position="529"/>
    </location>
</feature>
<evidence type="ECO:0000313" key="2">
    <source>
        <dbReference type="EMBL" id="MBB5939065.1"/>
    </source>
</evidence>
<keyword evidence="2" id="KW-0560">Oxidoreductase</keyword>
<dbReference type="EC" id="1.13.12.3" evidence="2"/>